<evidence type="ECO:0000313" key="11">
    <source>
        <dbReference type="EnsemblMetazoa" id="LLOJ010846-PA"/>
    </source>
</evidence>
<dbReference type="VEuPathDB" id="VectorBase:LLOJ010846"/>
<keyword evidence="9 10" id="KW-0807">Transducer</keyword>
<evidence type="ECO:0000313" key="12">
    <source>
        <dbReference type="Proteomes" id="UP000092461"/>
    </source>
</evidence>
<dbReference type="GO" id="GO:0007165">
    <property type="term" value="P:signal transduction"/>
    <property type="evidence" value="ECO:0007669"/>
    <property type="project" value="UniProtKB-KW"/>
</dbReference>
<keyword evidence="8 10" id="KW-0675">Receptor</keyword>
<dbReference type="VEuPathDB" id="VectorBase:LLONM1_005168"/>
<accession>A0A3F2ZD75</accession>
<protein>
    <recommendedName>
        <fullName evidence="10">Odorant receptor</fullName>
    </recommendedName>
</protein>
<feature type="transmembrane region" description="Helical" evidence="10">
    <location>
        <begin position="295"/>
        <end position="318"/>
    </location>
</feature>
<keyword evidence="5 10" id="KW-0552">Olfaction</keyword>
<dbReference type="PANTHER" id="PTHR21137">
    <property type="entry name" value="ODORANT RECEPTOR"/>
    <property type="match status" value="1"/>
</dbReference>
<keyword evidence="4 10" id="KW-0812">Transmembrane</keyword>
<proteinExistence type="inferred from homology"/>
<evidence type="ECO:0000256" key="1">
    <source>
        <dbReference type="ARBA" id="ARBA00004651"/>
    </source>
</evidence>
<evidence type="ECO:0000256" key="3">
    <source>
        <dbReference type="ARBA" id="ARBA00022606"/>
    </source>
</evidence>
<feature type="transmembrane region" description="Helical" evidence="10">
    <location>
        <begin position="265"/>
        <end position="288"/>
    </location>
</feature>
<keyword evidence="2" id="KW-1003">Cell membrane</keyword>
<evidence type="ECO:0000256" key="4">
    <source>
        <dbReference type="ARBA" id="ARBA00022692"/>
    </source>
</evidence>
<dbReference type="PANTHER" id="PTHR21137:SF35">
    <property type="entry name" value="ODORANT RECEPTOR 19A-RELATED"/>
    <property type="match status" value="1"/>
</dbReference>
<name>A0A3F2ZD75_LUTLO</name>
<feature type="transmembrane region" description="Helical" evidence="10">
    <location>
        <begin position="69"/>
        <end position="91"/>
    </location>
</feature>
<evidence type="ECO:0000256" key="2">
    <source>
        <dbReference type="ARBA" id="ARBA00022475"/>
    </source>
</evidence>
<comment type="similarity">
    <text evidence="10">Belongs to the insect chemoreceptor superfamily. Heteromeric odorant receptor channel (TC 1.A.69) family.</text>
</comment>
<keyword evidence="3 10" id="KW-0716">Sensory transduction</keyword>
<dbReference type="AlphaFoldDB" id="A0A3F2ZD75"/>
<evidence type="ECO:0000256" key="10">
    <source>
        <dbReference type="RuleBase" id="RU351113"/>
    </source>
</evidence>
<comment type="caution">
    <text evidence="10">Lacks conserved residue(s) required for the propagation of feature annotation.</text>
</comment>
<evidence type="ECO:0000256" key="5">
    <source>
        <dbReference type="ARBA" id="ARBA00022725"/>
    </source>
</evidence>
<feature type="transmembrane region" description="Helical" evidence="10">
    <location>
        <begin position="134"/>
        <end position="156"/>
    </location>
</feature>
<feature type="transmembrane region" description="Helical" evidence="10">
    <location>
        <begin position="177"/>
        <end position="198"/>
    </location>
</feature>
<dbReference type="EnsemblMetazoa" id="LLOJ010846-RA">
    <property type="protein sequence ID" value="LLOJ010846-PA"/>
    <property type="gene ID" value="LLOJ010846"/>
</dbReference>
<dbReference type="GO" id="GO:0004984">
    <property type="term" value="F:olfactory receptor activity"/>
    <property type="evidence" value="ECO:0007669"/>
    <property type="project" value="InterPro"/>
</dbReference>
<dbReference type="EMBL" id="AJWK01030199">
    <property type="status" value="NOT_ANNOTATED_CDS"/>
    <property type="molecule type" value="Genomic_DNA"/>
</dbReference>
<keyword evidence="6 10" id="KW-1133">Transmembrane helix</keyword>
<dbReference type="Pfam" id="PF02949">
    <property type="entry name" value="7tm_6"/>
    <property type="match status" value="1"/>
</dbReference>
<sequence length="388" mass="44598">MGKVRVSEKCLNLFLRVSNFAKPVGGNIMDTGKGAPLNIYSYLTILNLVLYWIMNVTSVYYFRNDMIDLAFALVTLGLSLEGLVKVCVVFGCKEDIREIIYINRDFMEKFEVDSQKICRLFEKYEKLCSYCYPIVLWIYIVAILSIFVVTLIMCYWTKAKLLPYGTVIPLLDHKDTIGWIINFSYMLVVSIYAIYGIFASDYAYLTMMVMACGEIETVAIFCEDLTEYLEKNDQQDEEEIQRLIKKIVVAQQIHTKYMNAVEGTFGMHSFTIIVCSMISIAITLFVFIQEVWINGLMIAAIALWQILTLCTAGGIYMIKVSEIEMRVNSTKWYLLPRKKQKMFLNIIHAVQNPVIPSAVGLVPLNFETFVNCLKAMYQFLMVLLNMTN</sequence>
<evidence type="ECO:0000256" key="7">
    <source>
        <dbReference type="ARBA" id="ARBA00023136"/>
    </source>
</evidence>
<organism evidence="11 12">
    <name type="scientific">Lutzomyia longipalpis</name>
    <name type="common">Sand fly</name>
    <dbReference type="NCBI Taxonomy" id="7200"/>
    <lineage>
        <taxon>Eukaryota</taxon>
        <taxon>Metazoa</taxon>
        <taxon>Ecdysozoa</taxon>
        <taxon>Arthropoda</taxon>
        <taxon>Hexapoda</taxon>
        <taxon>Insecta</taxon>
        <taxon>Pterygota</taxon>
        <taxon>Neoptera</taxon>
        <taxon>Endopterygota</taxon>
        <taxon>Diptera</taxon>
        <taxon>Nematocera</taxon>
        <taxon>Psychodoidea</taxon>
        <taxon>Psychodidae</taxon>
        <taxon>Lutzomyia</taxon>
        <taxon>Lutzomyia</taxon>
    </lineage>
</organism>
<reference evidence="11" key="1">
    <citation type="submission" date="2020-05" db="UniProtKB">
        <authorList>
            <consortium name="EnsemblMetazoa"/>
        </authorList>
    </citation>
    <scope>IDENTIFICATION</scope>
    <source>
        <strain evidence="11">Jacobina</strain>
    </source>
</reference>
<comment type="subcellular location">
    <subcellularLocation>
        <location evidence="1 10">Cell membrane</location>
        <topology evidence="1 10">Multi-pass membrane protein</topology>
    </subcellularLocation>
</comment>
<evidence type="ECO:0000256" key="8">
    <source>
        <dbReference type="ARBA" id="ARBA00023170"/>
    </source>
</evidence>
<evidence type="ECO:0000256" key="9">
    <source>
        <dbReference type="ARBA" id="ARBA00023224"/>
    </source>
</evidence>
<dbReference type="InterPro" id="IPR004117">
    <property type="entry name" value="7tm6_olfct_rcpt"/>
</dbReference>
<dbReference type="Proteomes" id="UP000092461">
    <property type="component" value="Unassembled WGS sequence"/>
</dbReference>
<evidence type="ECO:0000256" key="6">
    <source>
        <dbReference type="ARBA" id="ARBA00022989"/>
    </source>
</evidence>
<keyword evidence="7 10" id="KW-0472">Membrane</keyword>
<dbReference type="GO" id="GO:0005549">
    <property type="term" value="F:odorant binding"/>
    <property type="evidence" value="ECO:0007669"/>
    <property type="project" value="InterPro"/>
</dbReference>
<dbReference type="GO" id="GO:0005886">
    <property type="term" value="C:plasma membrane"/>
    <property type="evidence" value="ECO:0007669"/>
    <property type="project" value="UniProtKB-SubCell"/>
</dbReference>
<keyword evidence="12" id="KW-1185">Reference proteome</keyword>
<feature type="transmembrane region" description="Helical" evidence="10">
    <location>
        <begin position="39"/>
        <end position="62"/>
    </location>
</feature>